<dbReference type="EMBL" id="BOMM01000065">
    <property type="protein sequence ID" value="GIE15324.1"/>
    <property type="molecule type" value="Genomic_DNA"/>
</dbReference>
<feature type="domain" description="Aldehyde dehydrogenase" evidence="2">
    <location>
        <begin position="4"/>
        <end position="406"/>
    </location>
</feature>
<proteinExistence type="predicted"/>
<dbReference type="Proteomes" id="UP000598174">
    <property type="component" value="Unassembled WGS sequence"/>
</dbReference>
<dbReference type="Pfam" id="PF00171">
    <property type="entry name" value="Aldedh"/>
    <property type="match status" value="1"/>
</dbReference>
<keyword evidence="1" id="KW-0560">Oxidoreductase</keyword>
<reference evidence="3" key="1">
    <citation type="submission" date="2021-01" db="EMBL/GenBank/DDBJ databases">
        <title>Whole genome shotgun sequence of Actinoplanes ferrugineus NBRC 15555.</title>
        <authorList>
            <person name="Komaki H."/>
            <person name="Tamura T."/>
        </authorList>
    </citation>
    <scope>NUCLEOTIDE SEQUENCE</scope>
    <source>
        <strain evidence="3">NBRC 15555</strain>
    </source>
</reference>
<evidence type="ECO:0000259" key="2">
    <source>
        <dbReference type="Pfam" id="PF00171"/>
    </source>
</evidence>
<dbReference type="SUPFAM" id="SSF53720">
    <property type="entry name" value="ALDH-like"/>
    <property type="match status" value="1"/>
</dbReference>
<dbReference type="Gene3D" id="3.40.605.10">
    <property type="entry name" value="Aldehyde Dehydrogenase, Chain A, domain 1"/>
    <property type="match status" value="1"/>
</dbReference>
<organism evidence="3 4">
    <name type="scientific">Paractinoplanes ferrugineus</name>
    <dbReference type="NCBI Taxonomy" id="113564"/>
    <lineage>
        <taxon>Bacteria</taxon>
        <taxon>Bacillati</taxon>
        <taxon>Actinomycetota</taxon>
        <taxon>Actinomycetes</taxon>
        <taxon>Micromonosporales</taxon>
        <taxon>Micromonosporaceae</taxon>
        <taxon>Paractinoplanes</taxon>
    </lineage>
</organism>
<accession>A0A919J9T7</accession>
<gene>
    <name evidence="3" type="ORF">Afe05nite_71640</name>
</gene>
<evidence type="ECO:0000313" key="4">
    <source>
        <dbReference type="Proteomes" id="UP000598174"/>
    </source>
</evidence>
<keyword evidence="4" id="KW-1185">Reference proteome</keyword>
<dbReference type="InterPro" id="IPR016162">
    <property type="entry name" value="Ald_DH_N"/>
</dbReference>
<dbReference type="GO" id="GO:0016620">
    <property type="term" value="F:oxidoreductase activity, acting on the aldehyde or oxo group of donors, NAD or NADP as acceptor"/>
    <property type="evidence" value="ECO:0007669"/>
    <property type="project" value="InterPro"/>
</dbReference>
<sequence>MITRENPARFEEIVGAVAETSATEIDAIVWATHADFRRWSVRPVEERLALLTAGAEALEDRLGELSVLLARETGKVLGDCRAEIGAAVRFLRWVVSHAVAAYADDVLDADPGVRIRQRRPFGVIAAVPPWHAPVLVAMRAIAPALAAGNGVVVKPSPLAPLTLDRIVRLIGGPLRLVHGGVRAGAALVGHRLVGKVAFTGGAAGARALTAAAGDRLKPFVLTLGGDDPAIFLDDASFADDAMDRHVRATFANGQVQPAIRRLYVPARRLTDFVTAYQAAAERVLVTGDPLADGVTMGPVISAAAQEAAAAARRGTFVDLGLFDADEKAGYFVRPALLVEPAPGEAGPIPPYAPVVPVFGYEDEMSVLDVGDPGLSASIWSADQERAVAFARRFEAASCSVNSHHRTGATGLHDYVRTQVVHAPGGG</sequence>
<dbReference type="AlphaFoldDB" id="A0A919J9T7"/>
<name>A0A919J9T7_9ACTN</name>
<dbReference type="InterPro" id="IPR016161">
    <property type="entry name" value="Ald_DH/histidinol_DH"/>
</dbReference>
<dbReference type="PANTHER" id="PTHR11699">
    <property type="entry name" value="ALDEHYDE DEHYDROGENASE-RELATED"/>
    <property type="match status" value="1"/>
</dbReference>
<evidence type="ECO:0000256" key="1">
    <source>
        <dbReference type="ARBA" id="ARBA00023002"/>
    </source>
</evidence>
<comment type="caution">
    <text evidence="3">The sequence shown here is derived from an EMBL/GenBank/DDBJ whole genome shotgun (WGS) entry which is preliminary data.</text>
</comment>
<dbReference type="InterPro" id="IPR015590">
    <property type="entry name" value="Aldehyde_DH_dom"/>
</dbReference>
<protein>
    <submittedName>
        <fullName evidence="3">Aldehyde dehydrogenase</fullName>
    </submittedName>
</protein>
<dbReference type="InterPro" id="IPR016163">
    <property type="entry name" value="Ald_DH_C"/>
</dbReference>
<dbReference type="RefSeq" id="WP_203821696.1">
    <property type="nucleotide sequence ID" value="NZ_BAAABP010000006.1"/>
</dbReference>
<evidence type="ECO:0000313" key="3">
    <source>
        <dbReference type="EMBL" id="GIE15324.1"/>
    </source>
</evidence>
<dbReference type="Gene3D" id="3.40.309.10">
    <property type="entry name" value="Aldehyde Dehydrogenase, Chain A, domain 2"/>
    <property type="match status" value="1"/>
</dbReference>